<sequence>MSFAQRTPRPARLRRPANLSPPLEDACFQPPSGKRLRLEQSGGVPEAGWQLPWVPRLTEEEKAWELSPRPFKALLFLKSAIFDDATDSCVEKSVNEKQIGRQGCPLGEFQRNSCGQARPSGSSDCGLGAPGGSEPAPCGIERVGERFRVKAQAEIGHLVPRAQLEAGKRHLVQEGDDVPRGKGYVRQAENPFLAVTFFREAKSSSHEIGNRCNVDSVMSSNIKENNVSSSILKISKSPNQPSLEIAKPSYFRARSTMRIPNFPSDLNSKMSFVYLKEIAEKKNDKSEAYVRDFTNIYWSQNRPDVKKQKLQDDTKIVDMKKIVSECYESNHQSLSNQNNFERKKDLIGLNYYNHSSTKRDVRHCKKNFTIILENANWEEAKTHLGSYFLSNLEVTQSWDCITRHILKVNGKNLEVINNDRVKCENMKRSREKLNLLQLFKMSLLSKEGYHNTIVMNVFEKQAKPFMIKILGSQKTLLKALWLYCKGENNMLQLRCCTTQKYFHVSHIFQSVITEILNFHISGNQKDNRILTWYNILKYKKQTVVQNLITRNTNADIKRGILNIYLQTILELLKITMKASRTSLVNNFDYLTRLENDSELEKGCLLKCKLYLNYPKIMIVKRHTVYPIKILTFSRQLEDVRKPIIKKRKLFTTEQAIDRSKEKNSNSFSTANNICFPIFEMCEKNPLKDFDDMKGISLAKEISYKNINVANLAPCSSNTATTHIKSDSQYIQNNHGCVSEKYYDINMHNQVLDTERKWKQKETNMFSSKCIFEDFVNVRPWAVPARHSSIHSVETNDVNANRVLNFGKLLSEKEGKNYDSVLEEEVKFRAQGLTNSFQVHKDINIEKEGKDSSFPIDSMLSMQTVLLMGTKVDVEKMKTVQNNTIDRNEYDNILEESELTTNHFHLKNNSTLCMNHQFETDSSEGNKECFQDLTAKCLSTESLTMVKDFEMKSKFDLVLEELRMFHEISKENEVLSRVETNSEQKNYFGESNGVEEVKMEMEKDLKMVAVKKTCTSSLCDTIAGPKVYKRHQNLFKWKMIPENTEQEVPHGCLYPRTSEEGSLSSTSEEGCEKPLPKKRTFSPDECKEEKLNCLSSEGKI</sequence>
<evidence type="ECO:0000313" key="2">
    <source>
        <dbReference type="Ensembl" id="ENSOCUP00000030942.1"/>
    </source>
</evidence>
<dbReference type="GeneTree" id="ENSGT00470000042500"/>
<dbReference type="PANTHER" id="PTHR39229">
    <property type="entry name" value="MCG1037962"/>
    <property type="match status" value="1"/>
</dbReference>
<reference evidence="2 3" key="1">
    <citation type="journal article" date="2011" name="Nature">
        <title>A high-resolution map of human evolutionary constraint using 29 mammals.</title>
        <authorList>
            <person name="Lindblad-Toh K."/>
            <person name="Garber M."/>
            <person name="Zuk O."/>
            <person name="Lin M.F."/>
            <person name="Parker B.J."/>
            <person name="Washietl S."/>
            <person name="Kheradpour P."/>
            <person name="Ernst J."/>
            <person name="Jordan G."/>
            <person name="Mauceli E."/>
            <person name="Ward L.D."/>
            <person name="Lowe C.B."/>
            <person name="Holloway A.K."/>
            <person name="Clamp M."/>
            <person name="Gnerre S."/>
            <person name="Alfoldi J."/>
            <person name="Beal K."/>
            <person name="Chang J."/>
            <person name="Clawson H."/>
            <person name="Cuff J."/>
            <person name="Di Palma F."/>
            <person name="Fitzgerald S."/>
            <person name="Flicek P."/>
            <person name="Guttman M."/>
            <person name="Hubisz M.J."/>
            <person name="Jaffe D.B."/>
            <person name="Jungreis I."/>
            <person name="Kent W.J."/>
            <person name="Kostka D."/>
            <person name="Lara M."/>
            <person name="Martins A.L."/>
            <person name="Massingham T."/>
            <person name="Moltke I."/>
            <person name="Raney B.J."/>
            <person name="Rasmussen M.D."/>
            <person name="Robinson J."/>
            <person name="Stark A."/>
            <person name="Vilella A.J."/>
            <person name="Wen J."/>
            <person name="Xie X."/>
            <person name="Zody M.C."/>
            <person name="Baldwin J."/>
            <person name="Bloom T."/>
            <person name="Chin C.W."/>
            <person name="Heiman D."/>
            <person name="Nicol R."/>
            <person name="Nusbaum C."/>
            <person name="Young S."/>
            <person name="Wilkinson J."/>
            <person name="Worley K.C."/>
            <person name="Kovar C.L."/>
            <person name="Muzny D.M."/>
            <person name="Gibbs R.A."/>
            <person name="Cree A."/>
            <person name="Dihn H.H."/>
            <person name="Fowler G."/>
            <person name="Jhangiani S."/>
            <person name="Joshi V."/>
            <person name="Lee S."/>
            <person name="Lewis L.R."/>
            <person name="Nazareth L.V."/>
            <person name="Okwuonu G."/>
            <person name="Santibanez J."/>
            <person name="Warren W.C."/>
            <person name="Mardis E.R."/>
            <person name="Weinstock G.M."/>
            <person name="Wilson R.K."/>
            <person name="Delehaunty K."/>
            <person name="Dooling D."/>
            <person name="Fronik C."/>
            <person name="Fulton L."/>
            <person name="Fulton B."/>
            <person name="Graves T."/>
            <person name="Minx P."/>
            <person name="Sodergren E."/>
            <person name="Birney E."/>
            <person name="Margulies E.H."/>
            <person name="Herrero J."/>
            <person name="Green E.D."/>
            <person name="Haussler D."/>
            <person name="Siepel A."/>
            <person name="Goldman N."/>
            <person name="Pollard K.S."/>
            <person name="Pedersen J.S."/>
            <person name="Lander E.S."/>
            <person name="Kellis M."/>
        </authorList>
    </citation>
    <scope>NUCLEOTIDE SEQUENCE [LARGE SCALE GENOMIC DNA]</scope>
    <source>
        <strain evidence="2 3">Thorbecke inbred</strain>
    </source>
</reference>
<dbReference type="PANTHER" id="PTHR39229:SF1">
    <property type="entry name" value="RAD51-ASSOCIATED PROTEIN 2"/>
    <property type="match status" value="1"/>
</dbReference>
<reference evidence="2" key="2">
    <citation type="submission" date="2025-08" db="UniProtKB">
        <authorList>
            <consortium name="Ensembl"/>
        </authorList>
    </citation>
    <scope>IDENTIFICATION</scope>
    <source>
        <strain evidence="2">Thorbecke</strain>
    </source>
</reference>
<dbReference type="AlphaFoldDB" id="A0A5F9CAZ8"/>
<feature type="region of interest" description="Disordered" evidence="1">
    <location>
        <begin position="1052"/>
        <end position="1082"/>
    </location>
</feature>
<organism evidence="2 3">
    <name type="scientific">Oryctolagus cuniculus</name>
    <name type="common">Rabbit</name>
    <dbReference type="NCBI Taxonomy" id="9986"/>
    <lineage>
        <taxon>Eukaryota</taxon>
        <taxon>Metazoa</taxon>
        <taxon>Chordata</taxon>
        <taxon>Craniata</taxon>
        <taxon>Vertebrata</taxon>
        <taxon>Euteleostomi</taxon>
        <taxon>Mammalia</taxon>
        <taxon>Eutheria</taxon>
        <taxon>Euarchontoglires</taxon>
        <taxon>Glires</taxon>
        <taxon>Lagomorpha</taxon>
        <taxon>Leporidae</taxon>
        <taxon>Oryctolagus</taxon>
    </lineage>
</organism>
<protein>
    <submittedName>
        <fullName evidence="2">RAD51 associated protein 2</fullName>
    </submittedName>
</protein>
<evidence type="ECO:0000313" key="3">
    <source>
        <dbReference type="Proteomes" id="UP000001811"/>
    </source>
</evidence>
<dbReference type="InterPro" id="IPR053355">
    <property type="entry name" value="RAD51-associated"/>
</dbReference>
<feature type="compositionally biased region" description="Basic and acidic residues" evidence="1">
    <location>
        <begin position="1069"/>
        <end position="1082"/>
    </location>
</feature>
<feature type="region of interest" description="Disordered" evidence="1">
    <location>
        <begin position="1"/>
        <end position="25"/>
    </location>
</feature>
<dbReference type="Proteomes" id="UP000001811">
    <property type="component" value="Chromosome 2"/>
</dbReference>
<dbReference type="EMBL" id="AAGW02054939">
    <property type="status" value="NOT_ANNOTATED_CDS"/>
    <property type="molecule type" value="Genomic_DNA"/>
</dbReference>
<dbReference type="Ensembl" id="ENSOCUT00000062412.1">
    <property type="protein sequence ID" value="ENSOCUP00000030942.1"/>
    <property type="gene ID" value="ENSOCUG00000027767.3"/>
</dbReference>
<proteinExistence type="predicted"/>
<dbReference type="Bgee" id="ENSOCUG00000027767">
    <property type="expression patterns" value="Expressed in testis"/>
</dbReference>
<evidence type="ECO:0000256" key="1">
    <source>
        <dbReference type="SAM" id="MobiDB-lite"/>
    </source>
</evidence>
<accession>A0A5F9CAZ8</accession>
<keyword evidence="3" id="KW-1185">Reference proteome</keyword>
<gene>
    <name evidence="2" type="primary">RAD51AP2</name>
</gene>
<name>A0A5F9CAZ8_RABIT</name>
<dbReference type="GO" id="GO:0032991">
    <property type="term" value="C:protein-containing complex"/>
    <property type="evidence" value="ECO:0007669"/>
    <property type="project" value="TreeGrafter"/>
</dbReference>
<reference evidence="2" key="3">
    <citation type="submission" date="2025-09" db="UniProtKB">
        <authorList>
            <consortium name="Ensembl"/>
        </authorList>
    </citation>
    <scope>IDENTIFICATION</scope>
    <source>
        <strain evidence="2">Thorbecke</strain>
    </source>
</reference>